<comment type="caution">
    <text evidence="6">The sequence shown here is derived from an EMBL/GenBank/DDBJ whole genome shotgun (WGS) entry which is preliminary data.</text>
</comment>
<dbReference type="GO" id="GO:0005524">
    <property type="term" value="F:ATP binding"/>
    <property type="evidence" value="ECO:0007669"/>
    <property type="project" value="UniProtKB-KW"/>
</dbReference>
<dbReference type="EMBL" id="BLLF01003090">
    <property type="protein sequence ID" value="GFH26315.1"/>
    <property type="molecule type" value="Genomic_DNA"/>
</dbReference>
<keyword evidence="2" id="KW-0378">Hydrolase</keyword>
<dbReference type="InterPro" id="IPR027417">
    <property type="entry name" value="P-loop_NTPase"/>
</dbReference>
<evidence type="ECO:0000256" key="2">
    <source>
        <dbReference type="ARBA" id="ARBA00022801"/>
    </source>
</evidence>
<reference evidence="6 7" key="1">
    <citation type="submission" date="2020-02" db="EMBL/GenBank/DDBJ databases">
        <title>Draft genome sequence of Haematococcus lacustris strain NIES-144.</title>
        <authorList>
            <person name="Morimoto D."/>
            <person name="Nakagawa S."/>
            <person name="Yoshida T."/>
            <person name="Sawayama S."/>
        </authorList>
    </citation>
    <scope>NUCLEOTIDE SEQUENCE [LARGE SCALE GENOMIC DNA]</scope>
    <source>
        <strain evidence="6 7">NIES-144</strain>
    </source>
</reference>
<protein>
    <submittedName>
        <fullName evidence="6">Uncharacterized protein</fullName>
    </submittedName>
</protein>
<keyword evidence="3" id="KW-0347">Helicase</keyword>
<dbReference type="PANTHER" id="PTHR18934:SF99">
    <property type="entry name" value="ATP-DEPENDENT RNA HELICASE DHX37-RELATED"/>
    <property type="match status" value="1"/>
</dbReference>
<dbReference type="GO" id="GO:0003723">
    <property type="term" value="F:RNA binding"/>
    <property type="evidence" value="ECO:0007669"/>
    <property type="project" value="TreeGrafter"/>
</dbReference>
<dbReference type="PANTHER" id="PTHR18934">
    <property type="entry name" value="ATP-DEPENDENT RNA HELICASE"/>
    <property type="match status" value="1"/>
</dbReference>
<dbReference type="AlphaFoldDB" id="A0A699ZWH4"/>
<evidence type="ECO:0000313" key="6">
    <source>
        <dbReference type="EMBL" id="GFH26315.1"/>
    </source>
</evidence>
<gene>
    <name evidence="6" type="ORF">HaLaN_24445</name>
</gene>
<name>A0A699ZWH4_HAELA</name>
<keyword evidence="1" id="KW-0547">Nucleotide-binding</keyword>
<sequence length="122" mass="13172">MGFQRPGSRSQHAFGVTFDGPKSKAAATENKDNEPSIPSRANAQLPVARCRRELLYLVEQHATVVVLGDTGSGKTTQIPQFLHEAGELGHNASRHYQHQLIVAVAGGLSSDKVFLCVLQLLP</sequence>
<dbReference type="Gene3D" id="3.40.50.300">
    <property type="entry name" value="P-loop containing nucleotide triphosphate hydrolases"/>
    <property type="match status" value="1"/>
</dbReference>
<dbReference type="Proteomes" id="UP000485058">
    <property type="component" value="Unassembled WGS sequence"/>
</dbReference>
<evidence type="ECO:0000256" key="1">
    <source>
        <dbReference type="ARBA" id="ARBA00022741"/>
    </source>
</evidence>
<keyword evidence="7" id="KW-1185">Reference proteome</keyword>
<accession>A0A699ZWH4</accession>
<feature type="region of interest" description="Disordered" evidence="5">
    <location>
        <begin position="1"/>
        <end position="41"/>
    </location>
</feature>
<proteinExistence type="predicted"/>
<dbReference type="SUPFAM" id="SSF52540">
    <property type="entry name" value="P-loop containing nucleoside triphosphate hydrolases"/>
    <property type="match status" value="1"/>
</dbReference>
<evidence type="ECO:0000256" key="4">
    <source>
        <dbReference type="ARBA" id="ARBA00022840"/>
    </source>
</evidence>
<dbReference type="GO" id="GO:0016787">
    <property type="term" value="F:hydrolase activity"/>
    <property type="evidence" value="ECO:0007669"/>
    <property type="project" value="UniProtKB-KW"/>
</dbReference>
<evidence type="ECO:0000313" key="7">
    <source>
        <dbReference type="Proteomes" id="UP000485058"/>
    </source>
</evidence>
<organism evidence="6 7">
    <name type="scientific">Haematococcus lacustris</name>
    <name type="common">Green alga</name>
    <name type="synonym">Haematococcus pluvialis</name>
    <dbReference type="NCBI Taxonomy" id="44745"/>
    <lineage>
        <taxon>Eukaryota</taxon>
        <taxon>Viridiplantae</taxon>
        <taxon>Chlorophyta</taxon>
        <taxon>core chlorophytes</taxon>
        <taxon>Chlorophyceae</taxon>
        <taxon>CS clade</taxon>
        <taxon>Chlamydomonadales</taxon>
        <taxon>Haematococcaceae</taxon>
        <taxon>Haematococcus</taxon>
    </lineage>
</organism>
<keyword evidence="4" id="KW-0067">ATP-binding</keyword>
<evidence type="ECO:0000256" key="3">
    <source>
        <dbReference type="ARBA" id="ARBA00022806"/>
    </source>
</evidence>
<evidence type="ECO:0000256" key="5">
    <source>
        <dbReference type="SAM" id="MobiDB-lite"/>
    </source>
</evidence>
<dbReference type="GO" id="GO:0004386">
    <property type="term" value="F:helicase activity"/>
    <property type="evidence" value="ECO:0007669"/>
    <property type="project" value="UniProtKB-KW"/>
</dbReference>